<organism evidence="1 2">
    <name type="scientific">Plasmodium yoelii yoelii</name>
    <dbReference type="NCBI Taxonomy" id="73239"/>
    <lineage>
        <taxon>Eukaryota</taxon>
        <taxon>Sar</taxon>
        <taxon>Alveolata</taxon>
        <taxon>Apicomplexa</taxon>
        <taxon>Aconoidasida</taxon>
        <taxon>Haemosporida</taxon>
        <taxon>Plasmodiidae</taxon>
        <taxon>Plasmodium</taxon>
        <taxon>Plasmodium (Vinckeia)</taxon>
    </lineage>
</organism>
<dbReference type="PaxDb" id="73239-Q7R6W7"/>
<evidence type="ECO:0000313" key="2">
    <source>
        <dbReference type="Proteomes" id="UP000008553"/>
    </source>
</evidence>
<reference evidence="1 2" key="1">
    <citation type="journal article" date="2002" name="Nature">
        <title>Genome sequence and comparative analysis of the model rodent malaria parasite Plasmodium yoelii yoelii.</title>
        <authorList>
            <person name="Carlton J.M."/>
            <person name="Angiuoli S.V."/>
            <person name="Suh B.B."/>
            <person name="Kooij T.W."/>
            <person name="Pertea M."/>
            <person name="Silva J.C."/>
            <person name="Ermolaeva M.D."/>
            <person name="Allen J.E."/>
            <person name="Selengut J.D."/>
            <person name="Koo H.L."/>
            <person name="Peterson J.D."/>
            <person name="Pop M."/>
            <person name="Kosack D.S."/>
            <person name="Shumway M.F."/>
            <person name="Bidwell S.L."/>
            <person name="Shallom S.J."/>
            <person name="van Aken S.E."/>
            <person name="Riedmuller S.B."/>
            <person name="Feldblyum T.V."/>
            <person name="Cho J.K."/>
            <person name="Quackenbush J."/>
            <person name="Sedegah M."/>
            <person name="Shoaibi A."/>
            <person name="Cummings L.M."/>
            <person name="Florens L."/>
            <person name="Yates J.R."/>
            <person name="Raine J.D."/>
            <person name="Sinden R.E."/>
            <person name="Harris M.A."/>
            <person name="Cunningham D.A."/>
            <person name="Preiser P.R."/>
            <person name="Bergman L.W."/>
            <person name="Vaidya A.B."/>
            <person name="van Lin L.H."/>
            <person name="Janse C.J."/>
            <person name="Waters A.P."/>
            <person name="Smith H.O."/>
            <person name="White O.R."/>
            <person name="Salzberg S.L."/>
            <person name="Venter J.C."/>
            <person name="Fraser C.M."/>
            <person name="Hoffman S.L."/>
            <person name="Gardner M.J."/>
            <person name="Carucci D.J."/>
        </authorList>
    </citation>
    <scope>NUCLEOTIDE SEQUENCE [LARGE SCALE GENOMIC DNA]</scope>
    <source>
        <strain evidence="1 2">17XNL</strain>
    </source>
</reference>
<name>Q7R6W7_PLAYO</name>
<sequence>LIPIFGCIFVHHLLIKHTGWYIYLITVQVIKN</sequence>
<feature type="non-terminal residue" evidence="1">
    <location>
        <position position="1"/>
    </location>
</feature>
<accession>Q7R6W7</accession>
<dbReference type="AlphaFoldDB" id="Q7R6W7"/>
<dbReference type="InParanoid" id="Q7R6W7"/>
<comment type="caution">
    <text evidence="1">The sequence shown here is derived from an EMBL/GenBank/DDBJ whole genome shotgun (WGS) entry which is preliminary data.</text>
</comment>
<proteinExistence type="predicted"/>
<dbReference type="Proteomes" id="UP000008553">
    <property type="component" value="Unassembled WGS sequence"/>
</dbReference>
<keyword evidence="2" id="KW-1185">Reference proteome</keyword>
<protein>
    <submittedName>
        <fullName evidence="1">Uncharacterized protein</fullName>
    </submittedName>
</protein>
<evidence type="ECO:0000313" key="1">
    <source>
        <dbReference type="EMBL" id="EAA20359.1"/>
    </source>
</evidence>
<gene>
    <name evidence="1" type="ORF">PY07824</name>
</gene>
<dbReference type="EMBL" id="AABL01002940">
    <property type="protein sequence ID" value="EAA20359.1"/>
    <property type="molecule type" value="Genomic_DNA"/>
</dbReference>